<proteinExistence type="predicted"/>
<comment type="caution">
    <text evidence="2">The sequence shown here is derived from an EMBL/GenBank/DDBJ whole genome shotgun (WGS) entry which is preliminary data.</text>
</comment>
<dbReference type="InterPro" id="IPR036691">
    <property type="entry name" value="Endo/exonu/phosph_ase_sf"/>
</dbReference>
<gene>
    <name evidence="2" type="ORF">IT779_11105</name>
</gene>
<dbReference type="SUPFAM" id="SSF56219">
    <property type="entry name" value="DNase I-like"/>
    <property type="match status" value="1"/>
</dbReference>
<keyword evidence="3" id="KW-1185">Reference proteome</keyword>
<protein>
    <submittedName>
        <fullName evidence="2">Endonuclease/exonuclease/phosphatase family protein</fullName>
    </submittedName>
</protein>
<dbReference type="Gene3D" id="3.60.10.10">
    <property type="entry name" value="Endonuclease/exonuclease/phosphatase"/>
    <property type="match status" value="1"/>
</dbReference>
<sequence>MITVATWNVLHRVHAENWYEDVATRWPDEAERISAITARVAKLPARVIALQEVSGDQLAALRDALPGREFHVLRYPRIPRPRHHPTVLTDRTEYLVLVVDGQAREIAAESFERDGGKGALVIGTDELTVVATHVTGDSRRWEQLERLRALAAAQPGPVVLLGDFNIGRDSVAEQLGPGFGVYELSQDGPPTRPRSSGTKSQFIDHVVVRDAVVREAVVDSADGLSDHNPVRARLSRITA</sequence>
<dbReference type="InterPro" id="IPR005135">
    <property type="entry name" value="Endo/exonuclease/phosphatase"/>
</dbReference>
<evidence type="ECO:0000313" key="3">
    <source>
        <dbReference type="Proteomes" id="UP000655751"/>
    </source>
</evidence>
<keyword evidence="2" id="KW-0540">Nuclease</keyword>
<dbReference type="AlphaFoldDB" id="A0A931I9I4"/>
<evidence type="ECO:0000259" key="1">
    <source>
        <dbReference type="Pfam" id="PF03372"/>
    </source>
</evidence>
<dbReference type="GO" id="GO:0004519">
    <property type="term" value="F:endonuclease activity"/>
    <property type="evidence" value="ECO:0007669"/>
    <property type="project" value="UniProtKB-KW"/>
</dbReference>
<dbReference type="Pfam" id="PF03372">
    <property type="entry name" value="Exo_endo_phos"/>
    <property type="match status" value="1"/>
</dbReference>
<keyword evidence="2" id="KW-0255">Endonuclease</keyword>
<keyword evidence="2" id="KW-0378">Hydrolase</keyword>
<name>A0A931I9I4_9NOCA</name>
<dbReference type="Proteomes" id="UP000655751">
    <property type="component" value="Unassembled WGS sequence"/>
</dbReference>
<evidence type="ECO:0000313" key="2">
    <source>
        <dbReference type="EMBL" id="MBH0776831.1"/>
    </source>
</evidence>
<accession>A0A931I9I4</accession>
<feature type="domain" description="Endonuclease/exonuclease/phosphatase" evidence="1">
    <location>
        <begin position="5"/>
        <end position="227"/>
    </location>
</feature>
<dbReference type="EMBL" id="JADMLG010000004">
    <property type="protein sequence ID" value="MBH0776831.1"/>
    <property type="molecule type" value="Genomic_DNA"/>
</dbReference>
<dbReference type="RefSeq" id="WP_196149192.1">
    <property type="nucleotide sequence ID" value="NZ_JADMLG010000004.1"/>
</dbReference>
<reference evidence="2" key="1">
    <citation type="submission" date="2020-11" db="EMBL/GenBank/DDBJ databases">
        <title>Nocardia NEAU-351.nov., a novel actinomycete isolated from the cow dung.</title>
        <authorList>
            <person name="Zhang X."/>
        </authorList>
    </citation>
    <scope>NUCLEOTIDE SEQUENCE</scope>
    <source>
        <strain evidence="2">NEAU-351</strain>
    </source>
</reference>
<organism evidence="2 3">
    <name type="scientific">Nocardia bovistercoris</name>
    <dbReference type="NCBI Taxonomy" id="2785916"/>
    <lineage>
        <taxon>Bacteria</taxon>
        <taxon>Bacillati</taxon>
        <taxon>Actinomycetota</taxon>
        <taxon>Actinomycetes</taxon>
        <taxon>Mycobacteriales</taxon>
        <taxon>Nocardiaceae</taxon>
        <taxon>Nocardia</taxon>
    </lineage>
</organism>